<dbReference type="CDD" id="cd07377">
    <property type="entry name" value="WHTH_GntR"/>
    <property type="match status" value="1"/>
</dbReference>
<dbReference type="Gene3D" id="1.10.10.10">
    <property type="entry name" value="Winged helix-like DNA-binding domain superfamily/Winged helix DNA-binding domain"/>
    <property type="match status" value="1"/>
</dbReference>
<dbReference type="SUPFAM" id="SSF46785">
    <property type="entry name" value="Winged helix' DNA-binding domain"/>
    <property type="match status" value="1"/>
</dbReference>
<dbReference type="InterPro" id="IPR036388">
    <property type="entry name" value="WH-like_DNA-bd_sf"/>
</dbReference>
<keyword evidence="1" id="KW-0805">Transcription regulation</keyword>
<dbReference type="InterPro" id="IPR000524">
    <property type="entry name" value="Tscrpt_reg_HTH_GntR"/>
</dbReference>
<protein>
    <recommendedName>
        <fullName evidence="4">Histidine utilization repressor</fullName>
    </recommendedName>
</protein>
<evidence type="ECO:0000313" key="6">
    <source>
        <dbReference type="EMBL" id="MCB6183629.1"/>
    </source>
</evidence>
<dbReference type="InterPro" id="IPR011663">
    <property type="entry name" value="UTRA"/>
</dbReference>
<keyword evidence="3" id="KW-0804">Transcription</keyword>
<evidence type="ECO:0000313" key="7">
    <source>
        <dbReference type="Proteomes" id="UP001165395"/>
    </source>
</evidence>
<dbReference type="PRINTS" id="PR00035">
    <property type="entry name" value="HTHGNTR"/>
</dbReference>
<keyword evidence="7" id="KW-1185">Reference proteome</keyword>
<evidence type="ECO:0000256" key="1">
    <source>
        <dbReference type="ARBA" id="ARBA00023015"/>
    </source>
</evidence>
<name>A0ABS8D5Z6_9NEIS</name>
<proteinExistence type="predicted"/>
<dbReference type="PANTHER" id="PTHR44846">
    <property type="entry name" value="MANNOSYL-D-GLYCERATE TRANSPORT/METABOLISM SYSTEM REPRESSOR MNGR-RELATED"/>
    <property type="match status" value="1"/>
</dbReference>
<evidence type="ECO:0000256" key="2">
    <source>
        <dbReference type="ARBA" id="ARBA00023125"/>
    </source>
</evidence>
<dbReference type="EMBL" id="JAJBZT010000004">
    <property type="protein sequence ID" value="MCB6183629.1"/>
    <property type="molecule type" value="Genomic_DNA"/>
</dbReference>
<evidence type="ECO:0000259" key="5">
    <source>
        <dbReference type="PROSITE" id="PS50949"/>
    </source>
</evidence>
<sequence>MTTPAYQNIKDFILSRVASGEWREGDLVPSENELAKQFSVARMTVNRAIRELTADQVLIRVKGAGTFVAQPKYQSTLVEIKSIAEEITARGHQHSAVVLKLDAVVLDESLAREMQMKAKQPVFHSVLLHLENGTPIQLEERWVNPKVAPDYAAQDFTQTTPNEYLVHVAPLQKVEYRIEARSPDSGTRSALKMESGEPCLMLHRRTFSQGEVASVANLWHPGSRYQFTGHF</sequence>
<dbReference type="Pfam" id="PF07702">
    <property type="entry name" value="UTRA"/>
    <property type="match status" value="1"/>
</dbReference>
<comment type="caution">
    <text evidence="6">The sequence shown here is derived from an EMBL/GenBank/DDBJ whole genome shotgun (WGS) entry which is preliminary data.</text>
</comment>
<dbReference type="InterPro" id="IPR010248">
    <property type="entry name" value="His_ut_repres"/>
</dbReference>
<dbReference type="InterPro" id="IPR036390">
    <property type="entry name" value="WH_DNA-bd_sf"/>
</dbReference>
<dbReference type="RefSeq" id="WP_227180408.1">
    <property type="nucleotide sequence ID" value="NZ_JAJBZT010000004.1"/>
</dbReference>
<evidence type="ECO:0000256" key="4">
    <source>
        <dbReference type="NCBIfam" id="TIGR02018"/>
    </source>
</evidence>
<dbReference type="NCBIfam" id="TIGR02018">
    <property type="entry name" value="his_ut_repres"/>
    <property type="match status" value="1"/>
</dbReference>
<dbReference type="SMART" id="SM00866">
    <property type="entry name" value="UTRA"/>
    <property type="match status" value="1"/>
</dbReference>
<dbReference type="Proteomes" id="UP001165395">
    <property type="component" value="Unassembled WGS sequence"/>
</dbReference>
<organism evidence="6 7">
    <name type="scientific">Leeia speluncae</name>
    <dbReference type="NCBI Taxonomy" id="2884804"/>
    <lineage>
        <taxon>Bacteria</taxon>
        <taxon>Pseudomonadati</taxon>
        <taxon>Pseudomonadota</taxon>
        <taxon>Betaproteobacteria</taxon>
        <taxon>Neisseriales</taxon>
        <taxon>Leeiaceae</taxon>
        <taxon>Leeia</taxon>
    </lineage>
</organism>
<gene>
    <name evidence="6" type="primary">hutC</name>
    <name evidence="6" type="ORF">LIN78_08715</name>
</gene>
<dbReference type="InterPro" id="IPR050679">
    <property type="entry name" value="Bact_HTH_transcr_reg"/>
</dbReference>
<dbReference type="SUPFAM" id="SSF64288">
    <property type="entry name" value="Chorismate lyase-like"/>
    <property type="match status" value="1"/>
</dbReference>
<dbReference type="InterPro" id="IPR028978">
    <property type="entry name" value="Chorismate_lyase_/UTRA_dom_sf"/>
</dbReference>
<dbReference type="PANTHER" id="PTHR44846:SF16">
    <property type="entry name" value="TRANSCRIPTIONAL REGULATOR PHNF-RELATED"/>
    <property type="match status" value="1"/>
</dbReference>
<dbReference type="Gene3D" id="3.40.1410.10">
    <property type="entry name" value="Chorismate lyase-like"/>
    <property type="match status" value="1"/>
</dbReference>
<evidence type="ECO:0000256" key="3">
    <source>
        <dbReference type="ARBA" id="ARBA00023163"/>
    </source>
</evidence>
<feature type="domain" description="HTH gntR-type" evidence="5">
    <location>
        <begin position="3"/>
        <end position="71"/>
    </location>
</feature>
<dbReference type="PROSITE" id="PS50949">
    <property type="entry name" value="HTH_GNTR"/>
    <property type="match status" value="1"/>
</dbReference>
<reference evidence="6" key="1">
    <citation type="submission" date="2021-10" db="EMBL/GenBank/DDBJ databases">
        <title>The complete genome sequence of Leeia sp. TBRC 13508.</title>
        <authorList>
            <person name="Charoenyingcharoen P."/>
            <person name="Yukphan P."/>
        </authorList>
    </citation>
    <scope>NUCLEOTIDE SEQUENCE</scope>
    <source>
        <strain evidence="6">TBRC 13508</strain>
    </source>
</reference>
<accession>A0ABS8D5Z6</accession>
<dbReference type="SMART" id="SM00345">
    <property type="entry name" value="HTH_GNTR"/>
    <property type="match status" value="1"/>
</dbReference>
<keyword evidence="2" id="KW-0238">DNA-binding</keyword>
<dbReference type="Pfam" id="PF00392">
    <property type="entry name" value="GntR"/>
    <property type="match status" value="1"/>
</dbReference>